<keyword evidence="12" id="KW-0564">Palmitate</keyword>
<keyword evidence="17" id="KW-0040">ANK repeat</keyword>
<evidence type="ECO:0000256" key="10">
    <source>
        <dbReference type="ARBA" id="ARBA00022989"/>
    </source>
</evidence>
<keyword evidence="7 19" id="KW-0812">Transmembrane</keyword>
<proteinExistence type="inferred from homology"/>
<feature type="transmembrane region" description="Helical" evidence="19">
    <location>
        <begin position="466"/>
        <end position="488"/>
    </location>
</feature>
<feature type="region of interest" description="Disordered" evidence="18">
    <location>
        <begin position="1042"/>
        <end position="1074"/>
    </location>
</feature>
<keyword evidence="13" id="KW-0449">Lipoprotein</keyword>
<evidence type="ECO:0000256" key="13">
    <source>
        <dbReference type="ARBA" id="ARBA00023288"/>
    </source>
</evidence>
<feature type="repeat" description="ANK" evidence="17">
    <location>
        <begin position="98"/>
        <end position="130"/>
    </location>
</feature>
<feature type="repeat" description="ANK" evidence="17">
    <location>
        <begin position="164"/>
        <end position="196"/>
    </location>
</feature>
<dbReference type="PROSITE" id="PS50216">
    <property type="entry name" value="DHHC"/>
    <property type="match status" value="1"/>
</dbReference>
<organism evidence="21 22">
    <name type="scientific">Clathrospora elynae</name>
    <dbReference type="NCBI Taxonomy" id="706981"/>
    <lineage>
        <taxon>Eukaryota</taxon>
        <taxon>Fungi</taxon>
        <taxon>Dikarya</taxon>
        <taxon>Ascomycota</taxon>
        <taxon>Pezizomycotina</taxon>
        <taxon>Dothideomycetes</taxon>
        <taxon>Pleosporomycetidae</taxon>
        <taxon>Pleosporales</taxon>
        <taxon>Diademaceae</taxon>
        <taxon>Clathrospora</taxon>
    </lineage>
</organism>
<evidence type="ECO:0000256" key="4">
    <source>
        <dbReference type="ARBA" id="ARBA00010322"/>
    </source>
</evidence>
<dbReference type="GO" id="GO:0016887">
    <property type="term" value="F:ATP hydrolysis activity"/>
    <property type="evidence" value="ECO:0007669"/>
    <property type="project" value="InterPro"/>
</dbReference>
<evidence type="ECO:0000256" key="14">
    <source>
        <dbReference type="ARBA" id="ARBA00030960"/>
    </source>
</evidence>
<feature type="repeat" description="ANK" evidence="17">
    <location>
        <begin position="64"/>
        <end position="96"/>
    </location>
</feature>
<dbReference type="SMART" id="SM00248">
    <property type="entry name" value="ANK"/>
    <property type="match status" value="5"/>
</dbReference>
<dbReference type="EMBL" id="ML976001">
    <property type="protein sequence ID" value="KAF1946885.1"/>
    <property type="molecule type" value="Genomic_DNA"/>
</dbReference>
<evidence type="ECO:0000256" key="19">
    <source>
        <dbReference type="SAM" id="Phobius"/>
    </source>
</evidence>
<dbReference type="GO" id="GO:0031901">
    <property type="term" value="C:early endosome membrane"/>
    <property type="evidence" value="ECO:0007669"/>
    <property type="project" value="UniProtKB-SubCell"/>
</dbReference>
<comment type="subcellular location">
    <subcellularLocation>
        <location evidence="2">Early endosome membrane</location>
        <topology evidence="2">Multi-pass membrane protein</topology>
    </subcellularLocation>
</comment>
<dbReference type="PRINTS" id="PR01415">
    <property type="entry name" value="ANKYRIN"/>
</dbReference>
<comment type="catalytic activity">
    <reaction evidence="16">
        <text>L-cysteinyl-[protein] + hexadecanoyl-CoA = S-hexadecanoyl-L-cysteinyl-[protein] + CoA</text>
        <dbReference type="Rhea" id="RHEA:36683"/>
        <dbReference type="Rhea" id="RHEA-COMP:10131"/>
        <dbReference type="Rhea" id="RHEA-COMP:11032"/>
        <dbReference type="ChEBI" id="CHEBI:29950"/>
        <dbReference type="ChEBI" id="CHEBI:57287"/>
        <dbReference type="ChEBI" id="CHEBI:57379"/>
        <dbReference type="ChEBI" id="CHEBI:74151"/>
        <dbReference type="EC" id="2.3.1.225"/>
    </reaction>
</comment>
<keyword evidence="11 19" id="KW-0472">Membrane</keyword>
<protein>
    <recommendedName>
        <fullName evidence="5">Palmitoyltransferase AKR1</fullName>
    </recommendedName>
    <alternativeName>
        <fullName evidence="14 15">Ankyrin repeat-containing protein AKR1</fullName>
    </alternativeName>
    <alternativeName>
        <fullName evidence="6">Palmitoyltransferase akr1</fullName>
    </alternativeName>
</protein>
<dbReference type="GO" id="GO:0005739">
    <property type="term" value="C:mitochondrion"/>
    <property type="evidence" value="ECO:0007669"/>
    <property type="project" value="TreeGrafter"/>
</dbReference>
<dbReference type="InterPro" id="IPR001594">
    <property type="entry name" value="Palmitoyltrfase_DHHC"/>
</dbReference>
<dbReference type="Pfam" id="PF03969">
    <property type="entry name" value="AFG1_ATPase"/>
    <property type="match status" value="1"/>
</dbReference>
<feature type="transmembrane region" description="Helical" evidence="19">
    <location>
        <begin position="338"/>
        <end position="355"/>
    </location>
</feature>
<comment type="similarity">
    <text evidence="3">Belongs to the DHHC palmitoyltransferase family. AKR/ZDHHC17 subfamily.</text>
</comment>
<name>A0A6A5T1P4_9PLEO</name>
<dbReference type="NCBIfam" id="NF040713">
    <property type="entry name" value="ZapE"/>
    <property type="match status" value="1"/>
</dbReference>
<dbReference type="FunFam" id="1.25.40.20:FF:000397">
    <property type="entry name" value="ATP binding"/>
    <property type="match status" value="1"/>
</dbReference>
<dbReference type="PROSITE" id="PS50297">
    <property type="entry name" value="ANK_REP_REGION"/>
    <property type="match status" value="3"/>
</dbReference>
<evidence type="ECO:0000256" key="16">
    <source>
        <dbReference type="ARBA" id="ARBA00048048"/>
    </source>
</evidence>
<evidence type="ECO:0000256" key="5">
    <source>
        <dbReference type="ARBA" id="ARBA00016875"/>
    </source>
</evidence>
<feature type="transmembrane region" description="Helical" evidence="19">
    <location>
        <begin position="367"/>
        <end position="386"/>
    </location>
</feature>
<keyword evidence="22" id="KW-1185">Reference proteome</keyword>
<evidence type="ECO:0000256" key="18">
    <source>
        <dbReference type="SAM" id="MobiDB-lite"/>
    </source>
</evidence>
<evidence type="ECO:0000256" key="6">
    <source>
        <dbReference type="ARBA" id="ARBA00017919"/>
    </source>
</evidence>
<evidence type="ECO:0000313" key="21">
    <source>
        <dbReference type="EMBL" id="KAF1946885.1"/>
    </source>
</evidence>
<evidence type="ECO:0000256" key="9">
    <source>
        <dbReference type="ARBA" id="ARBA00022840"/>
    </source>
</evidence>
<dbReference type="GO" id="GO:0005524">
    <property type="term" value="F:ATP binding"/>
    <property type="evidence" value="ECO:0007669"/>
    <property type="project" value="UniProtKB-KW"/>
</dbReference>
<evidence type="ECO:0000256" key="1">
    <source>
        <dbReference type="ARBA" id="ARBA00002100"/>
    </source>
</evidence>
<feature type="transmembrane region" description="Helical" evidence="19">
    <location>
        <begin position="276"/>
        <end position="294"/>
    </location>
</feature>
<keyword evidence="8" id="KW-0547">Nucleotide-binding</keyword>
<dbReference type="InterPro" id="IPR005654">
    <property type="entry name" value="ATPase_AFG1-like"/>
</dbReference>
<evidence type="ECO:0000256" key="2">
    <source>
        <dbReference type="ARBA" id="ARBA00004520"/>
    </source>
</evidence>
<dbReference type="AlphaFoldDB" id="A0A6A5T1P4"/>
<dbReference type="Gene3D" id="1.25.40.20">
    <property type="entry name" value="Ankyrin repeat-containing domain"/>
    <property type="match status" value="1"/>
</dbReference>
<evidence type="ECO:0000259" key="20">
    <source>
        <dbReference type="Pfam" id="PF01529"/>
    </source>
</evidence>
<dbReference type="InterPro" id="IPR027417">
    <property type="entry name" value="P-loop_NTPase"/>
</dbReference>
<dbReference type="Proteomes" id="UP000800038">
    <property type="component" value="Unassembled WGS sequence"/>
</dbReference>
<reference evidence="21" key="1">
    <citation type="journal article" date="2020" name="Stud. Mycol.">
        <title>101 Dothideomycetes genomes: a test case for predicting lifestyles and emergence of pathogens.</title>
        <authorList>
            <person name="Haridas S."/>
            <person name="Albert R."/>
            <person name="Binder M."/>
            <person name="Bloem J."/>
            <person name="Labutti K."/>
            <person name="Salamov A."/>
            <person name="Andreopoulos B."/>
            <person name="Baker S."/>
            <person name="Barry K."/>
            <person name="Bills G."/>
            <person name="Bluhm B."/>
            <person name="Cannon C."/>
            <person name="Castanera R."/>
            <person name="Culley D."/>
            <person name="Daum C."/>
            <person name="Ezra D."/>
            <person name="Gonzalez J."/>
            <person name="Henrissat B."/>
            <person name="Kuo A."/>
            <person name="Liang C."/>
            <person name="Lipzen A."/>
            <person name="Lutzoni F."/>
            <person name="Magnuson J."/>
            <person name="Mondo S."/>
            <person name="Nolan M."/>
            <person name="Ohm R."/>
            <person name="Pangilinan J."/>
            <person name="Park H.-J."/>
            <person name="Ramirez L."/>
            <person name="Alfaro M."/>
            <person name="Sun H."/>
            <person name="Tritt A."/>
            <person name="Yoshinaga Y."/>
            <person name="Zwiers L.-H."/>
            <person name="Turgeon B."/>
            <person name="Goodwin S."/>
            <person name="Spatafora J."/>
            <person name="Crous P."/>
            <person name="Grigoriev I."/>
        </authorList>
    </citation>
    <scope>NUCLEOTIDE SEQUENCE</scope>
    <source>
        <strain evidence="21">CBS 161.51</strain>
    </source>
</reference>
<dbReference type="GO" id="GO:0006515">
    <property type="term" value="P:protein quality control for misfolded or incompletely synthesized proteins"/>
    <property type="evidence" value="ECO:0007669"/>
    <property type="project" value="TreeGrafter"/>
</dbReference>
<dbReference type="PANTHER" id="PTHR12169">
    <property type="entry name" value="ATPASE N2B"/>
    <property type="match status" value="1"/>
</dbReference>
<accession>A0A6A5T1P4</accession>
<dbReference type="GO" id="GO:0019706">
    <property type="term" value="F:protein-cysteine S-palmitoyltransferase activity"/>
    <property type="evidence" value="ECO:0007669"/>
    <property type="project" value="UniProtKB-EC"/>
</dbReference>
<evidence type="ECO:0000256" key="12">
    <source>
        <dbReference type="ARBA" id="ARBA00023139"/>
    </source>
</evidence>
<dbReference type="SUPFAM" id="SSF52540">
    <property type="entry name" value="P-loop containing nucleoside triphosphate hydrolases"/>
    <property type="match status" value="1"/>
</dbReference>
<feature type="domain" description="Palmitoyltransferase DHHC" evidence="20">
    <location>
        <begin position="417"/>
        <end position="553"/>
    </location>
</feature>
<dbReference type="Gene3D" id="3.40.50.300">
    <property type="entry name" value="P-loop containing nucleotide triphosphate hydrolases"/>
    <property type="match status" value="1"/>
</dbReference>
<dbReference type="SUPFAM" id="SSF48403">
    <property type="entry name" value="Ankyrin repeat"/>
    <property type="match status" value="1"/>
</dbReference>
<comment type="function">
    <text evidence="1">Palmitoyltransferase specific for casein kinase 1.</text>
</comment>
<dbReference type="OrthoDB" id="6781668at2759"/>
<feature type="repeat" description="ANK" evidence="17">
    <location>
        <begin position="197"/>
        <end position="229"/>
    </location>
</feature>
<feature type="transmembrane region" description="Helical" evidence="19">
    <location>
        <begin position="515"/>
        <end position="540"/>
    </location>
</feature>
<evidence type="ECO:0000256" key="11">
    <source>
        <dbReference type="ARBA" id="ARBA00023136"/>
    </source>
</evidence>
<dbReference type="InterPro" id="IPR002110">
    <property type="entry name" value="Ankyrin_rpt"/>
</dbReference>
<dbReference type="Pfam" id="PF01529">
    <property type="entry name" value="DHHC"/>
    <property type="match status" value="1"/>
</dbReference>
<evidence type="ECO:0000313" key="22">
    <source>
        <dbReference type="Proteomes" id="UP000800038"/>
    </source>
</evidence>
<evidence type="ECO:0000256" key="17">
    <source>
        <dbReference type="PROSITE-ProRule" id="PRU00023"/>
    </source>
</evidence>
<feature type="compositionally biased region" description="Polar residues" evidence="18">
    <location>
        <begin position="1052"/>
        <end position="1062"/>
    </location>
</feature>
<evidence type="ECO:0000256" key="8">
    <source>
        <dbReference type="ARBA" id="ARBA00022741"/>
    </source>
</evidence>
<evidence type="ECO:0000256" key="3">
    <source>
        <dbReference type="ARBA" id="ARBA00010104"/>
    </source>
</evidence>
<evidence type="ECO:0000256" key="15">
    <source>
        <dbReference type="ARBA" id="ARBA00031920"/>
    </source>
</evidence>
<dbReference type="PANTHER" id="PTHR12169:SF6">
    <property type="entry name" value="AFG1-LIKE ATPASE"/>
    <property type="match status" value="1"/>
</dbReference>
<dbReference type="Pfam" id="PF12796">
    <property type="entry name" value="Ank_2"/>
    <property type="match status" value="2"/>
</dbReference>
<keyword evidence="10 19" id="KW-1133">Transmembrane helix</keyword>
<dbReference type="InterPro" id="IPR036770">
    <property type="entry name" value="Ankyrin_rpt-contain_sf"/>
</dbReference>
<sequence length="1157" mass="130264">MASAAQPEANGLPTDDHELAEMADKKPALPIEEDIMQLARLGEIAAIQKLFDGGRFDATYQDEQGITPLHWAAINNHYALCHFLIQAGAPINAKGGDAVATPVLWAAKRCNYYIVNLLLDHGADPLLTDDQGFNLLHSATLDGNVYQIVLLLHQDIPVDIPDPQSHTPLMWAAYKGYPSCVDLFLKWGANVYATDDQGFTALHWALVKGSQGSIQKLLEYGADRFAKNNEGKTPAVTAEEMNTTRQWHRALSEAGFDRDGNARQFPVPGVKDTRCFINRVVFFWPFAIIFNALFLLSHYPVFVGIPAALITSYIMQWAAQKLLQWAPSNMRTIHHTPFLAGIFAATLFWVGFRWVTTVLPWTIRSNFLLNVLFAVCYGLTTFFYLFTMTTDPGYVPKSASRSASKAVIDELMELRQFDEHQFCVNCMVRKPLRSKHCKRCERCVAKSDHHCPWVNNCVANNNHRHFVFYVLFLELGVVVWVRLALAYLETREAPKEFPPCAVLSPELCKVLNKDAFTIVLSIWAAFQLTWVTMLLCVQLLQVARNLTTYESMRGHLHSHTPADALNSFVTTGDTSQDVTGGNAPINGFGSGQDTGDIPQRPQPKTSIWEQWKRLLGIDTFLATALHGSRADQVQRQQRGNPFSKGIITNCKDFWCDGSPMADSHEDPERVHGPMAEYDARVESGRLRDDEHQRNIIKNLQDLHDMLLSYSQPPVRQPTIDSLQPPKKSFFSFLSPSKPAGSALPPIPESLTKGMYMFGDVGSGKTMMMDLFYDTLPPNITRKTRIHFHAFMQSIHKDLHKMKMAHGNDIDSIPFVAAGIAERSSVLCFDEFQCTDVADAMILRRLMESLMAHGTVIVTTSNRHPDDLYKNGIQRESFIPCINLLKQRLTVLNLDSSTDYRKIPRPPSGVYHHPLDTSAQTHAERWFRFLGDFEKDPPHTAVHEVWGREVKVPKASGKCAWFSFDDIIGRATGAADYLELTRQYEAFVVTGVPGMNYRSRDLARRFITFIDAVYESRAKLVLTTAVPLTSLFLDQTELHAAVTSSQKKGELPTTASPDQSTTPKKTHRKQAADHDHEVVSDVMRNLMDDLGMNMNMLKNSSIFSGDEERFAFARALSRLSEMGSQEWVERGLGLEKRGGKGEMEGWQKVRSRWREDSM</sequence>
<dbReference type="PROSITE" id="PS50088">
    <property type="entry name" value="ANK_REPEAT"/>
    <property type="match status" value="4"/>
</dbReference>
<comment type="similarity">
    <text evidence="4">Belongs to the AFG1 ATPase family.</text>
</comment>
<keyword evidence="9" id="KW-0067">ATP-binding</keyword>
<evidence type="ECO:0000256" key="7">
    <source>
        <dbReference type="ARBA" id="ARBA00022692"/>
    </source>
</evidence>
<gene>
    <name evidence="21" type="ORF">EJ02DRAFT_335430</name>
</gene>